<dbReference type="RefSeq" id="WP_068761350.1">
    <property type="nucleotide sequence ID" value="NZ_LXIE01000008.1"/>
</dbReference>
<dbReference type="Pfam" id="PF04397">
    <property type="entry name" value="LytTR"/>
    <property type="match status" value="1"/>
</dbReference>
<dbReference type="PANTHER" id="PTHR37299:SF1">
    <property type="entry name" value="STAGE 0 SPORULATION PROTEIN A HOMOLOG"/>
    <property type="match status" value="1"/>
</dbReference>
<dbReference type="SMART" id="SM00850">
    <property type="entry name" value="LytTR"/>
    <property type="match status" value="1"/>
</dbReference>
<evidence type="ECO:0000256" key="1">
    <source>
        <dbReference type="PROSITE-ProRule" id="PRU00169"/>
    </source>
</evidence>
<dbReference type="GO" id="GO:0003677">
    <property type="term" value="F:DNA binding"/>
    <property type="evidence" value="ECO:0007669"/>
    <property type="project" value="UniProtKB-KW"/>
</dbReference>
<dbReference type="EMBL" id="LXIE01000008">
    <property type="protein sequence ID" value="OAD91947.1"/>
    <property type="molecule type" value="Genomic_DNA"/>
</dbReference>
<dbReference type="GO" id="GO:0000156">
    <property type="term" value="F:phosphorelay response regulator activity"/>
    <property type="evidence" value="ECO:0007669"/>
    <property type="project" value="InterPro"/>
</dbReference>
<dbReference type="OrthoDB" id="2168082at2"/>
<feature type="modified residue" description="4-aspartylphosphate" evidence="1">
    <location>
        <position position="56"/>
    </location>
</feature>
<dbReference type="Pfam" id="PF00072">
    <property type="entry name" value="Response_reg"/>
    <property type="match status" value="1"/>
</dbReference>
<dbReference type="InterPro" id="IPR001789">
    <property type="entry name" value="Sig_transdc_resp-reg_receiver"/>
</dbReference>
<dbReference type="Gene3D" id="3.40.50.2300">
    <property type="match status" value="1"/>
</dbReference>
<feature type="domain" description="Response regulatory" evidence="2">
    <location>
        <begin position="4"/>
        <end position="117"/>
    </location>
</feature>
<evidence type="ECO:0000313" key="4">
    <source>
        <dbReference type="EMBL" id="OAD91947.1"/>
    </source>
</evidence>
<reference evidence="4 5" key="1">
    <citation type="submission" date="2016-05" db="EMBL/GenBank/DDBJ databases">
        <title>Genome sequencing of Vitellibacter soesokkakensis RSSK-12.</title>
        <authorList>
            <person name="Thevarajoo S."/>
            <person name="Selvaratnam C."/>
            <person name="Goh K.M."/>
            <person name="Chan K.-G."/>
            <person name="Chong C.S."/>
        </authorList>
    </citation>
    <scope>NUCLEOTIDE SEQUENCE [LARGE SCALE GENOMIC DNA]</scope>
    <source>
        <strain evidence="4 5">RSSK-12</strain>
    </source>
</reference>
<dbReference type="STRING" id="1385699.A7A78_10680"/>
<dbReference type="Proteomes" id="UP000077552">
    <property type="component" value="Unassembled WGS sequence"/>
</dbReference>
<gene>
    <name evidence="4" type="ORF">A7A78_10680</name>
</gene>
<proteinExistence type="predicted"/>
<dbReference type="CDD" id="cd17536">
    <property type="entry name" value="REC_YesN-like"/>
    <property type="match status" value="1"/>
</dbReference>
<dbReference type="SMART" id="SM00448">
    <property type="entry name" value="REC"/>
    <property type="match status" value="1"/>
</dbReference>
<dbReference type="InterPro" id="IPR011006">
    <property type="entry name" value="CheY-like_superfamily"/>
</dbReference>
<keyword evidence="5" id="KW-1185">Reference proteome</keyword>
<dbReference type="AlphaFoldDB" id="A0A1A9LFR7"/>
<comment type="caution">
    <text evidence="4">The sequence shown here is derived from an EMBL/GenBank/DDBJ whole genome shotgun (WGS) entry which is preliminary data.</text>
</comment>
<keyword evidence="4" id="KW-0238">DNA-binding</keyword>
<feature type="domain" description="HTH LytTR-type" evidence="3">
    <location>
        <begin position="146"/>
        <end position="247"/>
    </location>
</feature>
<organism evidence="4 5">
    <name type="scientific">Aequorivita soesokkakensis</name>
    <dbReference type="NCBI Taxonomy" id="1385699"/>
    <lineage>
        <taxon>Bacteria</taxon>
        <taxon>Pseudomonadati</taxon>
        <taxon>Bacteroidota</taxon>
        <taxon>Flavobacteriia</taxon>
        <taxon>Flavobacteriales</taxon>
        <taxon>Flavobacteriaceae</taxon>
        <taxon>Aequorivita</taxon>
    </lineage>
</organism>
<dbReference type="PROSITE" id="PS50930">
    <property type="entry name" value="HTH_LYTTR"/>
    <property type="match status" value="1"/>
</dbReference>
<sequence length="248" mass="27910">MSFTALLIDDERKALAILKNKLERFCTNIVVIGETQSPVEGLALIEKLNPQLVFLDVAMPEMSGFDLLAKIPNPTFEIIFVTAFDSYAVDALNHCAIGYLVKPVDNQSLIATVLKAIKNIEAKTALEKNKLLIENLGVQSFQDRKMVIPSQEGLEFVKIDSIIHCEGTDGYTKIHFDDRKSILSSNSIGHFNKLLKNSDFFLVHKSHLINLDHIQKYLNEGTLILSNNHKVPVSRNRRADFLKTFKNS</sequence>
<evidence type="ECO:0000259" key="2">
    <source>
        <dbReference type="PROSITE" id="PS50110"/>
    </source>
</evidence>
<protein>
    <submittedName>
        <fullName evidence="4">DNA-binding response regulator</fullName>
    </submittedName>
</protein>
<keyword evidence="1" id="KW-0597">Phosphoprotein</keyword>
<dbReference type="PROSITE" id="PS50110">
    <property type="entry name" value="RESPONSE_REGULATORY"/>
    <property type="match status" value="1"/>
</dbReference>
<dbReference type="Gene3D" id="2.40.50.1020">
    <property type="entry name" value="LytTr DNA-binding domain"/>
    <property type="match status" value="1"/>
</dbReference>
<dbReference type="SUPFAM" id="SSF52172">
    <property type="entry name" value="CheY-like"/>
    <property type="match status" value="1"/>
</dbReference>
<dbReference type="InterPro" id="IPR007492">
    <property type="entry name" value="LytTR_DNA-bd_dom"/>
</dbReference>
<accession>A0A1A9LFR7</accession>
<evidence type="ECO:0000259" key="3">
    <source>
        <dbReference type="PROSITE" id="PS50930"/>
    </source>
</evidence>
<evidence type="ECO:0000313" key="5">
    <source>
        <dbReference type="Proteomes" id="UP000077552"/>
    </source>
</evidence>
<name>A0A1A9LFR7_9FLAO</name>
<dbReference type="PANTHER" id="PTHR37299">
    <property type="entry name" value="TRANSCRIPTIONAL REGULATOR-RELATED"/>
    <property type="match status" value="1"/>
</dbReference>
<dbReference type="InterPro" id="IPR046947">
    <property type="entry name" value="LytR-like"/>
</dbReference>